<dbReference type="PANTHER" id="PTHR44998">
    <property type="match status" value="1"/>
</dbReference>
<dbReference type="GO" id="GO:0097363">
    <property type="term" value="F:protein O-acetylglucosaminyltransferase activity"/>
    <property type="evidence" value="ECO:0007669"/>
    <property type="project" value="UniProtKB-EC"/>
</dbReference>
<dbReference type="InterPro" id="IPR019734">
    <property type="entry name" value="TPR_rpt"/>
</dbReference>
<evidence type="ECO:0000259" key="9">
    <source>
        <dbReference type="Pfam" id="PF03959"/>
    </source>
</evidence>
<evidence type="ECO:0000256" key="2">
    <source>
        <dbReference type="ARBA" id="ARBA00005386"/>
    </source>
</evidence>
<dbReference type="SUPFAM" id="SSF48452">
    <property type="entry name" value="TPR-like"/>
    <property type="match status" value="3"/>
</dbReference>
<dbReference type="PANTHER" id="PTHR44998:SF1">
    <property type="entry name" value="UDP-N-ACETYLGLUCOSAMINE--PEPTIDE N-ACETYLGLUCOSAMINYLTRANSFERASE 110 KDA SUBUNIT"/>
    <property type="match status" value="1"/>
</dbReference>
<feature type="repeat" description="TPR" evidence="8">
    <location>
        <begin position="1418"/>
        <end position="1451"/>
    </location>
</feature>
<feature type="repeat" description="TPR" evidence="8">
    <location>
        <begin position="1346"/>
        <end position="1379"/>
    </location>
</feature>
<evidence type="ECO:0000256" key="8">
    <source>
        <dbReference type="PROSITE-ProRule" id="PRU00339"/>
    </source>
</evidence>
<sequence>MTSNTSLLKILLGDRTLNTPQLENGYFPRSLPARLRPGRCQVPQPHFVAPTCTQVQLRLRYLLSFCCNINSLMTLSFPFFPQAPFLVTSFPNSTPEEQAKIFANGYSGCSAEAEPTYKWWDFEIDEETGKHTYGRVEEAVEYLAEFVRKEGPFDGIFGFSQGGMMANLLLQRQCADPNNSPFSFKFALFFASCDLGDPMYKTEQKVNVPSIHFMGETDAIVSKDRGQKLLELYKNPKVFVHPGGHFIPTNKEAKDALRDFAQEMTTAYGANKLRVLCLHGYRQDALKLRGRIAALRRTFKSSVEFVCLDAPFEVPYEPTSEEHASNGESGENVKQLKWCDFTRDEESGQYLLTRVEESIEYVANFVKKEGPFDGIFGFSQGGSMASMILQRQVSTVESPFAFRFAFFVSAGAIGDPKYMSDVKVDIPSLHIIGETDAVVDNERSLALKDLFVNPTVLMHPGGHYIPTNKEPKDAFRAFFKELREADQEHVNVVHICVSNIAIFRQKVISDVSMAPSRVFLVIFLCLWRCCSSISANSKLMMTAENKASLTLAADLYQMSQEATEVLDKERLLRESIQAYPEIAAAYNNLAMLVYKQGHEEEALHLLERGLEAAEATNDLVNVANIHNNLGFIIRERGKWSVAYALEALEHFDKALEIHPEFVSTLYNKGSALLALRRDFEAMDLFLKVLELDPNDLQAHLDLGRIYFEHGQLEKALEHEDLVIQLATTTEEKLHGMHNKGIFLKEYNFLSRALQVYEEMLAIDTVEAYVLVDLMNAKRLFCDWRDMETLESKVLVSAQQQFSWDIPEEPVIFLPYDSTLLKISDNFRKHLAIRASRDYKQIKTLELLPLIWSEKEPTWERPETPERLKIGYLSFDFRDHPMGHLTLGLIEQHAALARSVDTICYSYGPNSVASAPWRRQFEDKCGIFRDLLGMSDLQAAQTIGLDEVDVLVDLMAHTKGARLGILSLRPSRIVVNYLGYPGTMGSSFTDFAMVDRRVVPPEVAASSMTEQVVYLPHTYQANRYEASTPSCTDMECIRTNRSQHGLPTNTFVFCNFNTINKMESESFAVWMSILRQVPDSILWLLVPSGPDASRVRELLHDQAMSHGVLPSRVIFAPRMEKYAHLARITAADLFLDSFIYNAHSTAADALWANVPIVTFWGDTFPSRVAASLILNALPFPELVPHSVKDYEHMAVYLAKTPKVLNRLRASLASHTLTSPLFNAKQTTETIEAAYEAMHDVENRLHLFTKEDRKMKFQLVIHPERSIQSFSDTESMTLRVNEALQQGVSLQDQREYHAAKNVYQRILRSSPGNADAIHLLGTIHYLSGEFFQAVKHISRAVAVNPLVSYFHSNLAQSYMSLKMFELAETEFHAALELNSSNYLAMRKLRELYSSPKQFDKIVNLYDKYGVPALSNPDEIENTYEDYSEALAKTGRSSEAIQLLERAVEHHPSLFQLRYNLAVLYNEEERYDEGNELQYATVLAQGHYMYKIQGQQFTKVPRPAHKIVIAFYCFEYGQAWWGQWGPSSLETGLGGSEEAIVFLSRELQELGYWVEIYGDPPPQDISTPDQIDQDVVRWYPHYTYDVEDKGVDIFVAWRYHISLALGKTARKKYLWMHDLPHHDAKQSPELLNIDGIFCLSDFHATTFPENLQSKITVSTNAVDPSFFVNGPNHADRFVYGSSPSRGLYTLLKVWPRIRERLPTAELSVFYGFIPAFIKWGNAQNGTFTEWMAEMNQLLTETPGVRYVGLVNHEQLAKEYSYAGFYLYPTTFSESSCISLMKAMVNGAIPITSRFPASALPETTNDFDLGPEALQQYSIREDSEWLELWIQSIVDAVHKEQETTTIRHRMKRYARKKYRWEHIALQWHQVISKPRVP</sequence>
<evidence type="ECO:0000256" key="3">
    <source>
        <dbReference type="ARBA" id="ARBA00011970"/>
    </source>
</evidence>
<organism evidence="11 12">
    <name type="scientific">Phytophthora citrophthora</name>
    <dbReference type="NCBI Taxonomy" id="4793"/>
    <lineage>
        <taxon>Eukaryota</taxon>
        <taxon>Sar</taxon>
        <taxon>Stramenopiles</taxon>
        <taxon>Oomycota</taxon>
        <taxon>Peronosporomycetes</taxon>
        <taxon>Peronosporales</taxon>
        <taxon>Peronosporaceae</taxon>
        <taxon>Phytophthora</taxon>
    </lineage>
</organism>
<feature type="domain" description="Serine hydrolase" evidence="9">
    <location>
        <begin position="79"/>
        <end position="256"/>
    </location>
</feature>
<feature type="repeat" description="TPR" evidence="8">
    <location>
        <begin position="696"/>
        <end position="729"/>
    </location>
</feature>
<dbReference type="Pfam" id="PF13431">
    <property type="entry name" value="TPR_17"/>
    <property type="match status" value="1"/>
</dbReference>
<feature type="repeat" description="TPR" evidence="8">
    <location>
        <begin position="583"/>
        <end position="616"/>
    </location>
</feature>
<evidence type="ECO:0000259" key="10">
    <source>
        <dbReference type="Pfam" id="PF13844"/>
    </source>
</evidence>
<gene>
    <name evidence="11" type="ORF">P3T76_013271</name>
</gene>
<keyword evidence="6" id="KW-0677">Repeat</keyword>
<evidence type="ECO:0000256" key="4">
    <source>
        <dbReference type="ARBA" id="ARBA00022676"/>
    </source>
</evidence>
<evidence type="ECO:0000313" key="11">
    <source>
        <dbReference type="EMBL" id="KAK1931082.1"/>
    </source>
</evidence>
<protein>
    <recommendedName>
        <fullName evidence="3">protein O-GlcNAc transferase</fullName>
        <ecNumber evidence="3">2.4.1.255</ecNumber>
    </recommendedName>
</protein>
<dbReference type="Gene3D" id="1.25.40.10">
    <property type="entry name" value="Tetratricopeptide repeat domain"/>
    <property type="match status" value="4"/>
</dbReference>
<dbReference type="SUPFAM" id="SSF53474">
    <property type="entry name" value="alpha/beta-Hydrolases"/>
    <property type="match status" value="2"/>
</dbReference>
<dbReference type="SMART" id="SM00028">
    <property type="entry name" value="TPR"/>
    <property type="match status" value="8"/>
</dbReference>
<comment type="caution">
    <text evidence="11">The sequence shown here is derived from an EMBL/GenBank/DDBJ whole genome shotgun (WGS) entry which is preliminary data.</text>
</comment>
<dbReference type="Pfam" id="PF13432">
    <property type="entry name" value="TPR_16"/>
    <property type="match status" value="2"/>
</dbReference>
<dbReference type="EMBL" id="JASMQC010000035">
    <property type="protein sequence ID" value="KAK1931082.1"/>
    <property type="molecule type" value="Genomic_DNA"/>
</dbReference>
<evidence type="ECO:0000313" key="12">
    <source>
        <dbReference type="Proteomes" id="UP001259832"/>
    </source>
</evidence>
<evidence type="ECO:0000256" key="1">
    <source>
        <dbReference type="ARBA" id="ARBA00004922"/>
    </source>
</evidence>
<feature type="domain" description="O-GlcNAc transferase C-terminal" evidence="10">
    <location>
        <begin position="1025"/>
        <end position="1227"/>
    </location>
</feature>
<feature type="repeat" description="TPR" evidence="8">
    <location>
        <begin position="1312"/>
        <end position="1345"/>
    </location>
</feature>
<keyword evidence="7 8" id="KW-0802">TPR repeat</keyword>
<comment type="similarity">
    <text evidence="2">Belongs to the glycosyltransferase 41 family. O-GlcNAc transferase subfamily.</text>
</comment>
<keyword evidence="5" id="KW-0808">Transferase</keyword>
<dbReference type="InterPro" id="IPR011990">
    <property type="entry name" value="TPR-like_helical_dom_sf"/>
</dbReference>
<dbReference type="EC" id="2.4.1.255" evidence="3"/>
<accession>A0AAD9G321</accession>
<dbReference type="InterPro" id="IPR029058">
    <property type="entry name" value="AB_hydrolase_fold"/>
</dbReference>
<keyword evidence="12" id="KW-1185">Reference proteome</keyword>
<dbReference type="Gene3D" id="3.40.50.1820">
    <property type="entry name" value="alpha/beta hydrolase"/>
    <property type="match status" value="2"/>
</dbReference>
<dbReference type="Gene3D" id="3.40.50.11380">
    <property type="match status" value="1"/>
</dbReference>
<dbReference type="InterPro" id="IPR005645">
    <property type="entry name" value="FSH-like_dom"/>
</dbReference>
<proteinExistence type="inferred from homology"/>
<dbReference type="Pfam" id="PF13844">
    <property type="entry name" value="Glyco_transf_41"/>
    <property type="match status" value="2"/>
</dbReference>
<dbReference type="GO" id="GO:0006493">
    <property type="term" value="P:protein O-linked glycosylation"/>
    <property type="evidence" value="ECO:0007669"/>
    <property type="project" value="TreeGrafter"/>
</dbReference>
<dbReference type="Gene3D" id="3.40.50.2000">
    <property type="entry name" value="Glycogen Phosphorylase B"/>
    <property type="match status" value="2"/>
</dbReference>
<dbReference type="Proteomes" id="UP001259832">
    <property type="component" value="Unassembled WGS sequence"/>
</dbReference>
<dbReference type="SUPFAM" id="SSF53756">
    <property type="entry name" value="UDP-Glycosyltransferase/glycogen phosphorylase"/>
    <property type="match status" value="1"/>
</dbReference>
<reference evidence="11" key="1">
    <citation type="submission" date="2023-08" db="EMBL/GenBank/DDBJ databases">
        <title>Reference Genome Resource for the Citrus Pathogen Phytophthora citrophthora.</title>
        <authorList>
            <person name="Moller H."/>
            <person name="Coetzee B."/>
            <person name="Rose L.J."/>
            <person name="Van Niekerk J.M."/>
        </authorList>
    </citation>
    <scope>NUCLEOTIDE SEQUENCE</scope>
    <source>
        <strain evidence="11">STE-U-9442</strain>
    </source>
</reference>
<evidence type="ECO:0000256" key="6">
    <source>
        <dbReference type="ARBA" id="ARBA00022737"/>
    </source>
</evidence>
<dbReference type="PROSITE" id="PS50005">
    <property type="entry name" value="TPR"/>
    <property type="match status" value="6"/>
</dbReference>
<comment type="pathway">
    <text evidence="1">Protein modification; protein glycosylation.</text>
</comment>
<name>A0AAD9G321_9STRA</name>
<dbReference type="InterPro" id="IPR029489">
    <property type="entry name" value="OGT/SEC/SPY_C"/>
</dbReference>
<evidence type="ECO:0000256" key="5">
    <source>
        <dbReference type="ARBA" id="ARBA00022679"/>
    </source>
</evidence>
<feature type="domain" description="O-GlcNAc transferase C-terminal" evidence="10">
    <location>
        <begin position="781"/>
        <end position="1018"/>
    </location>
</feature>
<keyword evidence="4 11" id="KW-0328">Glycosyltransferase</keyword>
<feature type="repeat" description="TPR" evidence="8">
    <location>
        <begin position="662"/>
        <end position="695"/>
    </location>
</feature>
<dbReference type="Pfam" id="PF03959">
    <property type="entry name" value="FSH1"/>
    <property type="match status" value="2"/>
</dbReference>
<evidence type="ECO:0000256" key="7">
    <source>
        <dbReference type="ARBA" id="ARBA00022803"/>
    </source>
</evidence>
<feature type="domain" description="Serine hydrolase" evidence="9">
    <location>
        <begin position="271"/>
        <end position="473"/>
    </location>
</feature>